<comment type="caution">
    <text evidence="2">The sequence shown here is derived from an EMBL/GenBank/DDBJ whole genome shotgun (WGS) entry which is preliminary data.</text>
</comment>
<gene>
    <name evidence="2" type="ORF">EKG37_00745</name>
</gene>
<proteinExistence type="predicted"/>
<dbReference type="AlphaFoldDB" id="A0A3S0J1Q1"/>
<protein>
    <recommendedName>
        <fullName evidence="1">SCP2 domain-containing protein</fullName>
    </recommendedName>
</protein>
<dbReference type="SUPFAM" id="SSF55718">
    <property type="entry name" value="SCP-like"/>
    <property type="match status" value="1"/>
</dbReference>
<name>A0A3S0J1Q1_9BACI</name>
<accession>A0A3S0J1Q1</accession>
<reference evidence="2 3" key="1">
    <citation type="submission" date="2018-12" db="EMBL/GenBank/DDBJ databases">
        <title>Bacillus yapensis draft genome sequence.</title>
        <authorList>
            <person name="Yu L."/>
            <person name="Xu X."/>
            <person name="Tang X."/>
        </authorList>
    </citation>
    <scope>NUCLEOTIDE SEQUENCE [LARGE SCALE GENOMIC DNA]</scope>
    <source>
        <strain evidence="2 3">XXST-01</strain>
    </source>
</reference>
<feature type="domain" description="SCP2" evidence="1">
    <location>
        <begin position="22"/>
        <end position="90"/>
    </location>
</feature>
<dbReference type="EMBL" id="RXNT01000001">
    <property type="protein sequence ID" value="RTR36119.1"/>
    <property type="molecule type" value="Genomic_DNA"/>
</dbReference>
<dbReference type="Proteomes" id="UP000271374">
    <property type="component" value="Unassembled WGS sequence"/>
</dbReference>
<dbReference type="InterPro" id="IPR003033">
    <property type="entry name" value="SCP2_sterol-bd_dom"/>
</dbReference>
<keyword evidence="3" id="KW-1185">Reference proteome</keyword>
<evidence type="ECO:0000313" key="3">
    <source>
        <dbReference type="Proteomes" id="UP000271374"/>
    </source>
</evidence>
<organism evidence="2 3">
    <name type="scientific">Bacillus yapensis</name>
    <dbReference type="NCBI Taxonomy" id="2492960"/>
    <lineage>
        <taxon>Bacteria</taxon>
        <taxon>Bacillati</taxon>
        <taxon>Bacillota</taxon>
        <taxon>Bacilli</taxon>
        <taxon>Bacillales</taxon>
        <taxon>Bacillaceae</taxon>
        <taxon>Bacillus</taxon>
    </lineage>
</organism>
<dbReference type="InterPro" id="IPR036527">
    <property type="entry name" value="SCP2_sterol-bd_dom_sf"/>
</dbReference>
<dbReference type="OrthoDB" id="2942534at2"/>
<evidence type="ECO:0000259" key="1">
    <source>
        <dbReference type="Pfam" id="PF02036"/>
    </source>
</evidence>
<dbReference type="Pfam" id="PF02036">
    <property type="entry name" value="SCP2"/>
    <property type="match status" value="1"/>
</dbReference>
<sequence length="116" mass="13149">MLELLRVMVEEVNTRGHLTSLLKGNQLTVLLRSEEEEVILKIEDSQLFLSQDQEERVDVIISGTHSVLTELVSGKIKLRTASKNNEIELKSTMRASLFIESLFILAIPKQNQFILG</sequence>
<dbReference type="RefSeq" id="WP_126405326.1">
    <property type="nucleotide sequence ID" value="NZ_RXNT01000001.1"/>
</dbReference>
<evidence type="ECO:0000313" key="2">
    <source>
        <dbReference type="EMBL" id="RTR36119.1"/>
    </source>
</evidence>